<feature type="transmembrane region" description="Helical" evidence="6">
    <location>
        <begin position="370"/>
        <end position="393"/>
    </location>
</feature>
<dbReference type="InterPro" id="IPR036259">
    <property type="entry name" value="MFS_trans_sf"/>
</dbReference>
<evidence type="ECO:0000256" key="2">
    <source>
        <dbReference type="ARBA" id="ARBA00022448"/>
    </source>
</evidence>
<dbReference type="STRING" id="1163408.UU9_14715"/>
<organism evidence="8 9">
    <name type="scientific">Rhodanobacter fulvus Jip2</name>
    <dbReference type="NCBI Taxonomy" id="1163408"/>
    <lineage>
        <taxon>Bacteria</taxon>
        <taxon>Pseudomonadati</taxon>
        <taxon>Pseudomonadota</taxon>
        <taxon>Gammaproteobacteria</taxon>
        <taxon>Lysobacterales</taxon>
        <taxon>Rhodanobacteraceae</taxon>
        <taxon>Rhodanobacter</taxon>
    </lineage>
</organism>
<dbReference type="PANTHER" id="PTHR12778:SF10">
    <property type="entry name" value="MAJOR FACILITATOR SUPERFAMILY DOMAIN-CONTAINING PROTEIN 3"/>
    <property type="match status" value="1"/>
</dbReference>
<keyword evidence="9" id="KW-1185">Reference proteome</keyword>
<dbReference type="AlphaFoldDB" id="I4VKX0"/>
<feature type="transmembrane region" description="Helical" evidence="6">
    <location>
        <begin position="187"/>
        <end position="206"/>
    </location>
</feature>
<dbReference type="Pfam" id="PF07690">
    <property type="entry name" value="MFS_1"/>
    <property type="match status" value="1"/>
</dbReference>
<dbReference type="OrthoDB" id="9787815at2"/>
<reference evidence="8 9" key="1">
    <citation type="journal article" date="2012" name="J. Bacteriol.">
        <title>Genome sequences for six rhodanobacter strains, isolated from soils and the terrestrial subsurface, with variable denitrification capabilities.</title>
        <authorList>
            <person name="Kostka J.E."/>
            <person name="Green S.J."/>
            <person name="Rishishwar L."/>
            <person name="Prakash O."/>
            <person name="Katz L.S."/>
            <person name="Marino-Ramirez L."/>
            <person name="Jordan I.K."/>
            <person name="Munk C."/>
            <person name="Ivanova N."/>
            <person name="Mikhailova N."/>
            <person name="Watson D.B."/>
            <person name="Brown S.D."/>
            <person name="Palumbo A.V."/>
            <person name="Brooks S.C."/>
        </authorList>
    </citation>
    <scope>NUCLEOTIDE SEQUENCE [LARGE SCALE GENOMIC DNA]</scope>
    <source>
        <strain evidence="9">Jip2T</strain>
    </source>
</reference>
<feature type="transmembrane region" description="Helical" evidence="6">
    <location>
        <begin position="281"/>
        <end position="300"/>
    </location>
</feature>
<evidence type="ECO:0000256" key="3">
    <source>
        <dbReference type="ARBA" id="ARBA00022692"/>
    </source>
</evidence>
<dbReference type="PATRIC" id="fig|1163408.3.peg.2987"/>
<evidence type="ECO:0000313" key="9">
    <source>
        <dbReference type="Proteomes" id="UP000004210"/>
    </source>
</evidence>
<feature type="transmembrane region" description="Helical" evidence="6">
    <location>
        <begin position="241"/>
        <end position="261"/>
    </location>
</feature>
<evidence type="ECO:0000313" key="8">
    <source>
        <dbReference type="EMBL" id="EIL87861.1"/>
    </source>
</evidence>
<dbReference type="GO" id="GO:0016020">
    <property type="term" value="C:membrane"/>
    <property type="evidence" value="ECO:0007669"/>
    <property type="project" value="UniProtKB-SubCell"/>
</dbReference>
<feature type="domain" description="Major facilitator superfamily (MFS) profile" evidence="7">
    <location>
        <begin position="19"/>
        <end position="423"/>
    </location>
</feature>
<dbReference type="NCBIfam" id="TIGR00901">
    <property type="entry name" value="2A0125"/>
    <property type="match status" value="1"/>
</dbReference>
<evidence type="ECO:0000256" key="1">
    <source>
        <dbReference type="ARBA" id="ARBA00004141"/>
    </source>
</evidence>
<keyword evidence="5 6" id="KW-0472">Membrane</keyword>
<comment type="caution">
    <text evidence="8">The sequence shown here is derived from an EMBL/GenBank/DDBJ whole genome shotgun (WGS) entry which is preliminary data.</text>
</comment>
<accession>I4VKX0</accession>
<feature type="transmembrane region" description="Helical" evidence="6">
    <location>
        <begin position="307"/>
        <end position="328"/>
    </location>
</feature>
<dbReference type="InterPro" id="IPR004752">
    <property type="entry name" value="AmpG_permease/AT-1"/>
</dbReference>
<keyword evidence="2" id="KW-0813">Transport</keyword>
<comment type="subcellular location">
    <subcellularLocation>
        <location evidence="1">Membrane</location>
        <topology evidence="1">Multi-pass membrane protein</topology>
    </subcellularLocation>
</comment>
<feature type="transmembrane region" description="Helical" evidence="6">
    <location>
        <begin position="25"/>
        <end position="46"/>
    </location>
</feature>
<evidence type="ECO:0000256" key="5">
    <source>
        <dbReference type="ARBA" id="ARBA00023136"/>
    </source>
</evidence>
<keyword evidence="3 6" id="KW-0812">Transmembrane</keyword>
<dbReference type="GO" id="GO:0022857">
    <property type="term" value="F:transmembrane transporter activity"/>
    <property type="evidence" value="ECO:0007669"/>
    <property type="project" value="InterPro"/>
</dbReference>
<sequence>MTSTASRGSPGILASLKPYLEPAPIGALLLGISSGFPYAMIGATLTTRLAQDGIDKRSVTAFSLAFLVYNLKFLWAPVVDRGRLPFLGRYGQRRSWLWLTALAVAASVVFLGVVSPQASLETVALAAVLVGVAGATFDIVIDAYRIEILQPRQLGVGSGMSQYGWRIGSVSAGAIALLVAASSGWALAYTLCAFLVLPAVFVGFWLGEPARHRDPIPVKGLGVALSSAVGPLTEFFRRSGAWLVLLFVLIHKIGDTLANLTVRLLLQDLHFSNEEIATYDVGFGFIAYLVGIFIGGMLYVRLGMKRSVLLSLVLMAVSNLSFAVLAHMGHNNDMLAFTIGFENIASGIGGVVVVAYLSALCNLSYTASQYALLSAAASVVGRLVTGTTAGGLIQSMGYVDFYLMTTVVALPGVALFGWMMHRGLVDRAIAEVDVRASA</sequence>
<dbReference type="eggNOG" id="COG2814">
    <property type="taxonomic scope" value="Bacteria"/>
</dbReference>
<feature type="transmembrane region" description="Helical" evidence="6">
    <location>
        <begin position="96"/>
        <end position="116"/>
    </location>
</feature>
<protein>
    <submittedName>
        <fullName evidence="8">Major facilitator transporter</fullName>
    </submittedName>
</protein>
<feature type="transmembrane region" description="Helical" evidence="6">
    <location>
        <begin position="122"/>
        <end position="143"/>
    </location>
</feature>
<dbReference type="InterPro" id="IPR011701">
    <property type="entry name" value="MFS"/>
</dbReference>
<proteinExistence type="predicted"/>
<evidence type="ECO:0000256" key="6">
    <source>
        <dbReference type="SAM" id="Phobius"/>
    </source>
</evidence>
<dbReference type="RefSeq" id="WP_007082570.1">
    <property type="nucleotide sequence ID" value="NZ_AJXU01000067.1"/>
</dbReference>
<feature type="transmembrane region" description="Helical" evidence="6">
    <location>
        <begin position="399"/>
        <end position="419"/>
    </location>
</feature>
<dbReference type="Gene3D" id="1.20.1250.20">
    <property type="entry name" value="MFS general substrate transporter like domains"/>
    <property type="match status" value="2"/>
</dbReference>
<dbReference type="PANTHER" id="PTHR12778">
    <property type="entry name" value="SOLUTE CARRIER FAMILY 33 ACETYL-COA TRANSPORTER -RELATED"/>
    <property type="match status" value="1"/>
</dbReference>
<evidence type="ECO:0000256" key="4">
    <source>
        <dbReference type="ARBA" id="ARBA00022989"/>
    </source>
</evidence>
<name>I4VKX0_9GAMM</name>
<feature type="transmembrane region" description="Helical" evidence="6">
    <location>
        <begin position="334"/>
        <end position="358"/>
    </location>
</feature>
<dbReference type="Proteomes" id="UP000004210">
    <property type="component" value="Unassembled WGS sequence"/>
</dbReference>
<dbReference type="PROSITE" id="PS50850">
    <property type="entry name" value="MFS"/>
    <property type="match status" value="1"/>
</dbReference>
<evidence type="ECO:0000259" key="7">
    <source>
        <dbReference type="PROSITE" id="PS50850"/>
    </source>
</evidence>
<dbReference type="EMBL" id="AJXU01000067">
    <property type="protein sequence ID" value="EIL87861.1"/>
    <property type="molecule type" value="Genomic_DNA"/>
</dbReference>
<dbReference type="SUPFAM" id="SSF103473">
    <property type="entry name" value="MFS general substrate transporter"/>
    <property type="match status" value="1"/>
</dbReference>
<dbReference type="InterPro" id="IPR020846">
    <property type="entry name" value="MFS_dom"/>
</dbReference>
<feature type="transmembrane region" description="Helical" evidence="6">
    <location>
        <begin position="58"/>
        <end position="75"/>
    </location>
</feature>
<keyword evidence="4 6" id="KW-1133">Transmembrane helix</keyword>
<gene>
    <name evidence="8" type="ORF">UU9_14715</name>
</gene>